<accession>A0A3E3K1I2</accession>
<gene>
    <name evidence="2" type="ORF">DW016_08660</name>
</gene>
<reference evidence="2 3" key="1">
    <citation type="submission" date="2018-08" db="EMBL/GenBank/DDBJ databases">
        <title>A genome reference for cultivated species of the human gut microbiota.</title>
        <authorList>
            <person name="Zou Y."/>
            <person name="Xue W."/>
            <person name="Luo G."/>
        </authorList>
    </citation>
    <scope>NUCLEOTIDE SEQUENCE [LARGE SCALE GENOMIC DNA]</scope>
    <source>
        <strain evidence="2 3">AF37-2AT</strain>
    </source>
</reference>
<sequence length="274" mass="32630">MREITELKELQKIELEMLQEIDKICRHYHIRYYLAGGTLLGAVRHQGFIPWDDDIDIAMPREDYEQFIKIMSHKKHPIYKLLAIECTKGYPYTFAKVVDTRTRLVEEIGKDLHQMGVFIDIFPIDGMGNQKEKAMQRLMKIIRLRSRIWEAALKKDEIKNKERNLKNQMIKSAANGLIKIIGIKRCYHYMMKYVKQETFQDSKWIASAVGGAGIERELIERKYFDNMIEMEFEGKRFYAPEGYEKYLTNLYGDYMQMPPKEKRVASHRGKIWWK</sequence>
<dbReference type="InterPro" id="IPR007074">
    <property type="entry name" value="LicD/FKTN/FKRP_NTP_transf"/>
</dbReference>
<evidence type="ECO:0000313" key="3">
    <source>
        <dbReference type="Proteomes" id="UP000261080"/>
    </source>
</evidence>
<keyword evidence="3" id="KW-1185">Reference proteome</keyword>
<dbReference type="Proteomes" id="UP000261080">
    <property type="component" value="Unassembled WGS sequence"/>
</dbReference>
<comment type="caution">
    <text evidence="2">The sequence shown here is derived from an EMBL/GenBank/DDBJ whole genome shotgun (WGS) entry which is preliminary data.</text>
</comment>
<feature type="domain" description="LicD/FKTN/FKRP nucleotidyltransferase" evidence="1">
    <location>
        <begin position="25"/>
        <end position="252"/>
    </location>
</feature>
<protein>
    <submittedName>
        <fullName evidence="2">LicD family protein</fullName>
    </submittedName>
</protein>
<evidence type="ECO:0000259" key="1">
    <source>
        <dbReference type="Pfam" id="PF04991"/>
    </source>
</evidence>
<proteinExistence type="predicted"/>
<dbReference type="GeneID" id="97192164"/>
<dbReference type="GO" id="GO:0009100">
    <property type="term" value="P:glycoprotein metabolic process"/>
    <property type="evidence" value="ECO:0007669"/>
    <property type="project" value="UniProtKB-ARBA"/>
</dbReference>
<dbReference type="PANTHER" id="PTHR43404:SF2">
    <property type="entry name" value="LIPOPOLYSACCHARIDE CHOLINEPHOSPHOTRANSFERASE LICD"/>
    <property type="match status" value="1"/>
</dbReference>
<dbReference type="RefSeq" id="WP_048621484.1">
    <property type="nucleotide sequence ID" value="NZ_BAABYU010000001.1"/>
</dbReference>
<name>A0A3E3K1I2_9FIRM</name>
<dbReference type="Pfam" id="PF04991">
    <property type="entry name" value="LicD"/>
    <property type="match status" value="1"/>
</dbReference>
<dbReference type="InterPro" id="IPR052942">
    <property type="entry name" value="LPS_cholinephosphotransferase"/>
</dbReference>
<dbReference type="EMBL" id="QVLX01000004">
    <property type="protein sequence ID" value="RGE87004.1"/>
    <property type="molecule type" value="Genomic_DNA"/>
</dbReference>
<evidence type="ECO:0000313" key="2">
    <source>
        <dbReference type="EMBL" id="RGE87004.1"/>
    </source>
</evidence>
<dbReference type="OrthoDB" id="9786100at2"/>
<dbReference type="PANTHER" id="PTHR43404">
    <property type="entry name" value="LIPOPOLYSACCHARIDE CHOLINEPHOSPHOTRANSFERASE LICD"/>
    <property type="match status" value="1"/>
</dbReference>
<dbReference type="AlphaFoldDB" id="A0A3E3K1I2"/>
<organism evidence="2 3">
    <name type="scientific">Sellimonas intestinalis</name>
    <dbReference type="NCBI Taxonomy" id="1653434"/>
    <lineage>
        <taxon>Bacteria</taxon>
        <taxon>Bacillati</taxon>
        <taxon>Bacillota</taxon>
        <taxon>Clostridia</taxon>
        <taxon>Lachnospirales</taxon>
        <taxon>Lachnospiraceae</taxon>
        <taxon>Sellimonas</taxon>
    </lineage>
</organism>